<organism evidence="1 2">
    <name type="scientific">Rouxiella chamberiensis</name>
    <dbReference type="NCBI Taxonomy" id="1513468"/>
    <lineage>
        <taxon>Bacteria</taxon>
        <taxon>Pseudomonadati</taxon>
        <taxon>Pseudomonadota</taxon>
        <taxon>Gammaproteobacteria</taxon>
        <taxon>Enterobacterales</taxon>
        <taxon>Yersiniaceae</taxon>
        <taxon>Rouxiella</taxon>
    </lineage>
</organism>
<reference evidence="1" key="1">
    <citation type="submission" date="2022-12" db="EMBL/GenBank/DDBJ databases">
        <title>Complete genome sequence of an Australian strain of Rouxiella badensis DAR84756 and resolution of the R. badensis DSM100043 and R. chamberiensis DSM28324 genomes.</title>
        <authorList>
            <person name="Paul S."/>
            <person name="Anderson P.J."/>
            <person name="Maynard G."/>
            <person name="Dyall-Smith M."/>
            <person name="Kudinha T."/>
        </authorList>
    </citation>
    <scope>NUCLEOTIDE SEQUENCE</scope>
    <source>
        <strain evidence="1">DSM 28324</strain>
    </source>
</reference>
<sequence>MLLADDKQREIGIKHISKIKEMLAFKKNVAQETFDESPLHMRKTICFHAGLKARHINAKFSELSYTERLQVVAALNSLIDFAGTLPRFVSKDDCKTNSNH</sequence>
<dbReference type="Proteomes" id="UP001164712">
    <property type="component" value="Chromosome"/>
</dbReference>
<proteinExistence type="predicted"/>
<dbReference type="RefSeq" id="WP_045049081.1">
    <property type="nucleotide sequence ID" value="NZ_CP114058.1"/>
</dbReference>
<gene>
    <name evidence="1" type="ORF">O1V66_20010</name>
</gene>
<evidence type="ECO:0000313" key="2">
    <source>
        <dbReference type="Proteomes" id="UP001164712"/>
    </source>
</evidence>
<evidence type="ECO:0008006" key="3">
    <source>
        <dbReference type="Google" id="ProtNLM"/>
    </source>
</evidence>
<keyword evidence="2" id="KW-1185">Reference proteome</keyword>
<evidence type="ECO:0000313" key="1">
    <source>
        <dbReference type="EMBL" id="WAT01021.1"/>
    </source>
</evidence>
<protein>
    <recommendedName>
        <fullName evidence="3">Rha family transcriptional regulator</fullName>
    </recommendedName>
</protein>
<dbReference type="EMBL" id="CP114058">
    <property type="protein sequence ID" value="WAT01021.1"/>
    <property type="molecule type" value="Genomic_DNA"/>
</dbReference>
<accession>A0ABY7HQB9</accession>
<name>A0ABY7HQB9_9GAMM</name>